<feature type="compositionally biased region" description="Basic and acidic residues" evidence="1">
    <location>
        <begin position="134"/>
        <end position="149"/>
    </location>
</feature>
<feature type="region of interest" description="Disordered" evidence="1">
    <location>
        <begin position="1"/>
        <end position="26"/>
    </location>
</feature>
<feature type="compositionally biased region" description="Polar residues" evidence="1">
    <location>
        <begin position="1"/>
        <end position="13"/>
    </location>
</feature>
<gene>
    <name evidence="3" type="ORF">CC84DRAFT_1213204</name>
</gene>
<keyword evidence="4" id="KW-1185">Reference proteome</keyword>
<keyword evidence="2" id="KW-0812">Transmembrane</keyword>
<dbReference type="OrthoDB" id="10651153at2759"/>
<feature type="compositionally biased region" description="Low complexity" evidence="1">
    <location>
        <begin position="17"/>
        <end position="26"/>
    </location>
</feature>
<feature type="region of interest" description="Disordered" evidence="1">
    <location>
        <begin position="59"/>
        <end position="89"/>
    </location>
</feature>
<dbReference type="Proteomes" id="UP000077069">
    <property type="component" value="Unassembled WGS sequence"/>
</dbReference>
<feature type="region of interest" description="Disordered" evidence="1">
    <location>
        <begin position="204"/>
        <end position="228"/>
    </location>
</feature>
<evidence type="ECO:0000313" key="3">
    <source>
        <dbReference type="EMBL" id="OAG09818.1"/>
    </source>
</evidence>
<proteinExistence type="predicted"/>
<name>A0A177CS72_9PLEO</name>
<dbReference type="AlphaFoldDB" id="A0A177CS72"/>
<dbReference type="InParanoid" id="A0A177CS72"/>
<keyword evidence="2" id="KW-0472">Membrane</keyword>
<dbReference type="EMBL" id="KV441549">
    <property type="protein sequence ID" value="OAG09818.1"/>
    <property type="molecule type" value="Genomic_DNA"/>
</dbReference>
<evidence type="ECO:0000256" key="1">
    <source>
        <dbReference type="SAM" id="MobiDB-lite"/>
    </source>
</evidence>
<accession>A0A177CS72</accession>
<protein>
    <submittedName>
        <fullName evidence="3">Uncharacterized protein</fullName>
    </submittedName>
</protein>
<dbReference type="RefSeq" id="XP_018040183.1">
    <property type="nucleotide sequence ID" value="XM_018182512.1"/>
</dbReference>
<organism evidence="3 4">
    <name type="scientific">Paraphaeosphaeria sporulosa</name>
    <dbReference type="NCBI Taxonomy" id="1460663"/>
    <lineage>
        <taxon>Eukaryota</taxon>
        <taxon>Fungi</taxon>
        <taxon>Dikarya</taxon>
        <taxon>Ascomycota</taxon>
        <taxon>Pezizomycotina</taxon>
        <taxon>Dothideomycetes</taxon>
        <taxon>Pleosporomycetidae</taxon>
        <taxon>Pleosporales</taxon>
        <taxon>Massarineae</taxon>
        <taxon>Didymosphaeriaceae</taxon>
        <taxon>Paraphaeosphaeria</taxon>
    </lineage>
</organism>
<sequence length="307" mass="32829">MATVSTNFWSSLDTETPELPAELPTPANTVTRTAYASKMKMRQMALESETAFDATTIDASTMNEDEATGIGTKPEPARAGESNTAEAAEDAQKAAEHIAEKKAKKAAKKLRQKLKKGVIALDAMRQHKGEVTNGVKDARGEASGARDGDAAASANGSVGDAAQSIASQVNAARPVQVQSGMDHEEEDFFLGALSALHLPDPNELAKLDNASTTSDGQDDDNGLPTKTAASTSVQIDAPADSTTMSRKNTIANKRKKKSKKKAREIKAQTELQAKLRKERFEAWEVGLAAVSFVCFLTWGFYANLVHF</sequence>
<evidence type="ECO:0000256" key="2">
    <source>
        <dbReference type="SAM" id="Phobius"/>
    </source>
</evidence>
<dbReference type="GeneID" id="28765998"/>
<keyword evidence="2" id="KW-1133">Transmembrane helix</keyword>
<evidence type="ECO:0000313" key="4">
    <source>
        <dbReference type="Proteomes" id="UP000077069"/>
    </source>
</evidence>
<reference evidence="3 4" key="1">
    <citation type="submission" date="2016-05" db="EMBL/GenBank/DDBJ databases">
        <title>Comparative analysis of secretome profiles of manganese(II)-oxidizing ascomycete fungi.</title>
        <authorList>
            <consortium name="DOE Joint Genome Institute"/>
            <person name="Zeiner C.A."/>
            <person name="Purvine S.O."/>
            <person name="Zink E.M."/>
            <person name="Wu S."/>
            <person name="Pasa-Tolic L."/>
            <person name="Chaput D.L."/>
            <person name="Haridas S."/>
            <person name="Grigoriev I.V."/>
            <person name="Santelli C.M."/>
            <person name="Hansel C.M."/>
        </authorList>
    </citation>
    <scope>NUCLEOTIDE SEQUENCE [LARGE SCALE GENOMIC DNA]</scope>
    <source>
        <strain evidence="3 4">AP3s5-JAC2a</strain>
    </source>
</reference>
<feature type="region of interest" description="Disordered" evidence="1">
    <location>
        <begin position="134"/>
        <end position="156"/>
    </location>
</feature>
<feature type="transmembrane region" description="Helical" evidence="2">
    <location>
        <begin position="282"/>
        <end position="301"/>
    </location>
</feature>